<evidence type="ECO:0000256" key="1">
    <source>
        <dbReference type="SAM" id="MobiDB-lite"/>
    </source>
</evidence>
<feature type="compositionally biased region" description="Polar residues" evidence="1">
    <location>
        <begin position="92"/>
        <end position="102"/>
    </location>
</feature>
<evidence type="ECO:0000313" key="2">
    <source>
        <dbReference type="EMBL" id="GIY95973.1"/>
    </source>
</evidence>
<comment type="caution">
    <text evidence="2">The sequence shown here is derived from an EMBL/GenBank/DDBJ whole genome shotgun (WGS) entry which is preliminary data.</text>
</comment>
<protein>
    <submittedName>
        <fullName evidence="2">Uncharacterized protein</fullName>
    </submittedName>
</protein>
<sequence length="140" mass="15735">MKIDVLIWINFAVTEKGARFNGCTPERTPDCTRRGRSISEWNTEEMQAAAGGNKAFCQSLEPTIFKNTGLVDRELERTPNARKMFHTRQDKCSQMQNTSKYNGCTPERTPDCKRVGSSISEWNTEEMQAAAGGTKLSVNH</sequence>
<name>A0AAV4XQH8_CAEEX</name>
<organism evidence="2 3">
    <name type="scientific">Caerostris extrusa</name>
    <name type="common">Bark spider</name>
    <name type="synonym">Caerostris bankana</name>
    <dbReference type="NCBI Taxonomy" id="172846"/>
    <lineage>
        <taxon>Eukaryota</taxon>
        <taxon>Metazoa</taxon>
        <taxon>Ecdysozoa</taxon>
        <taxon>Arthropoda</taxon>
        <taxon>Chelicerata</taxon>
        <taxon>Arachnida</taxon>
        <taxon>Araneae</taxon>
        <taxon>Araneomorphae</taxon>
        <taxon>Entelegynae</taxon>
        <taxon>Araneoidea</taxon>
        <taxon>Araneidae</taxon>
        <taxon>Caerostris</taxon>
    </lineage>
</organism>
<accession>A0AAV4XQH8</accession>
<dbReference type="EMBL" id="BPLR01017989">
    <property type="protein sequence ID" value="GIY95973.1"/>
    <property type="molecule type" value="Genomic_DNA"/>
</dbReference>
<feature type="region of interest" description="Disordered" evidence="1">
    <location>
        <begin position="86"/>
        <end position="106"/>
    </location>
</feature>
<proteinExistence type="predicted"/>
<reference evidence="2 3" key="1">
    <citation type="submission" date="2021-06" db="EMBL/GenBank/DDBJ databases">
        <title>Caerostris extrusa draft genome.</title>
        <authorList>
            <person name="Kono N."/>
            <person name="Arakawa K."/>
        </authorList>
    </citation>
    <scope>NUCLEOTIDE SEQUENCE [LARGE SCALE GENOMIC DNA]</scope>
</reference>
<dbReference type="Proteomes" id="UP001054945">
    <property type="component" value="Unassembled WGS sequence"/>
</dbReference>
<evidence type="ECO:0000313" key="3">
    <source>
        <dbReference type="Proteomes" id="UP001054945"/>
    </source>
</evidence>
<dbReference type="AlphaFoldDB" id="A0AAV4XQH8"/>
<keyword evidence="3" id="KW-1185">Reference proteome</keyword>
<gene>
    <name evidence="2" type="ORF">CEXT_523861</name>
</gene>